<reference evidence="2 3" key="1">
    <citation type="submission" date="2019-02" db="EMBL/GenBank/DDBJ databases">
        <title>Deep-cultivation of Planctomycetes and their phenomic and genomic characterization uncovers novel biology.</title>
        <authorList>
            <person name="Wiegand S."/>
            <person name="Jogler M."/>
            <person name="Boedeker C."/>
            <person name="Pinto D."/>
            <person name="Vollmers J."/>
            <person name="Rivas-Marin E."/>
            <person name="Kohn T."/>
            <person name="Peeters S.H."/>
            <person name="Heuer A."/>
            <person name="Rast P."/>
            <person name="Oberbeckmann S."/>
            <person name="Bunk B."/>
            <person name="Jeske O."/>
            <person name="Meyerdierks A."/>
            <person name="Storesund J.E."/>
            <person name="Kallscheuer N."/>
            <person name="Luecker S."/>
            <person name="Lage O.M."/>
            <person name="Pohl T."/>
            <person name="Merkel B.J."/>
            <person name="Hornburger P."/>
            <person name="Mueller R.-W."/>
            <person name="Bruemmer F."/>
            <person name="Labrenz M."/>
            <person name="Spormann A.M."/>
            <person name="Op den Camp H."/>
            <person name="Overmann J."/>
            <person name="Amann R."/>
            <person name="Jetten M.S.M."/>
            <person name="Mascher T."/>
            <person name="Medema M.H."/>
            <person name="Devos D.P."/>
            <person name="Kaster A.-K."/>
            <person name="Ovreas L."/>
            <person name="Rohde M."/>
            <person name="Galperin M.Y."/>
            <person name="Jogler C."/>
        </authorList>
    </citation>
    <scope>NUCLEOTIDE SEQUENCE [LARGE SCALE GENOMIC DNA]</scope>
    <source>
        <strain evidence="2 3">KS4</strain>
    </source>
</reference>
<proteinExistence type="predicted"/>
<organism evidence="2 3">
    <name type="scientific">Poriferisphaera corsica</name>
    <dbReference type="NCBI Taxonomy" id="2528020"/>
    <lineage>
        <taxon>Bacteria</taxon>
        <taxon>Pseudomonadati</taxon>
        <taxon>Planctomycetota</taxon>
        <taxon>Phycisphaerae</taxon>
        <taxon>Phycisphaerales</taxon>
        <taxon>Phycisphaeraceae</taxon>
        <taxon>Poriferisphaera</taxon>
    </lineage>
</organism>
<sequence length="134" mass="15195">MFNTIHKETHHHHNTTNVEQAGVHDAARLYRDMKDEVEANVMCQKLIGQEARIAMFECMDIGLELKISFGIKLNNQSLVGLSSLGRCEYEMIRGGLNKSEEAKRTVDRILNEITEPIRDALLTELVEMLGIKGE</sequence>
<evidence type="ECO:0000313" key="2">
    <source>
        <dbReference type="EMBL" id="QDU34255.1"/>
    </source>
</evidence>
<dbReference type="RefSeq" id="WP_145077946.1">
    <property type="nucleotide sequence ID" value="NZ_CP036425.1"/>
</dbReference>
<dbReference type="AlphaFoldDB" id="A0A517YVJ9"/>
<protein>
    <submittedName>
        <fullName evidence="2">Uncharacterized protein</fullName>
    </submittedName>
</protein>
<feature type="region of interest" description="Disordered" evidence="1">
    <location>
        <begin position="1"/>
        <end position="20"/>
    </location>
</feature>
<dbReference type="EMBL" id="CP036425">
    <property type="protein sequence ID" value="QDU34255.1"/>
    <property type="molecule type" value="Genomic_DNA"/>
</dbReference>
<gene>
    <name evidence="2" type="ORF">KS4_23210</name>
</gene>
<accession>A0A517YVJ9</accession>
<keyword evidence="3" id="KW-1185">Reference proteome</keyword>
<dbReference type="KEGG" id="pcor:KS4_23210"/>
<evidence type="ECO:0000313" key="3">
    <source>
        <dbReference type="Proteomes" id="UP000317369"/>
    </source>
</evidence>
<dbReference type="Proteomes" id="UP000317369">
    <property type="component" value="Chromosome"/>
</dbReference>
<evidence type="ECO:0000256" key="1">
    <source>
        <dbReference type="SAM" id="MobiDB-lite"/>
    </source>
</evidence>
<name>A0A517YVJ9_9BACT</name>